<sequence>MKFEEIINKVKNGDFAPVYLLHGEEPFFIDKISETIQKHALKEEEKAFNETVVYGKDTDVVNLIHTARRFPMGAPRQVIIVREAQNLDKIDTLESYVKAPLNSTVLVLNYKYKKLDGRSKLSAALKKSKSLVVFESVKLYDNQMGQWVNSYLKERGLTIEPKASAMLIEFLGLELEKVVLAVDKLIVAMGPGNTHITSDHVAKNIGISKEYNPFELQKAIIAKDVSKANRIIKAFGANPKDYPVPAITAILFNYFQKLLAYHYLKDKNRQVVASELKINPFFVTDYQNGARNYSGVKVAQIISVLREYDMKSKGFGNTSTSHEDLLKEMIYKILH</sequence>
<dbReference type="InterPro" id="IPR005790">
    <property type="entry name" value="DNA_polIII_delta"/>
</dbReference>
<keyword evidence="3" id="KW-0808">Transferase</keyword>
<dbReference type="GO" id="GO:0006261">
    <property type="term" value="P:DNA-templated DNA replication"/>
    <property type="evidence" value="ECO:0007669"/>
    <property type="project" value="TreeGrafter"/>
</dbReference>
<evidence type="ECO:0000256" key="8">
    <source>
        <dbReference type="ARBA" id="ARBA00049244"/>
    </source>
</evidence>
<feature type="domain" description="DNA polymerase III delta N-terminal" evidence="9">
    <location>
        <begin position="19"/>
        <end position="132"/>
    </location>
</feature>
<gene>
    <name evidence="11" type="ORF">EV194_11084</name>
</gene>
<dbReference type="InterPro" id="IPR048466">
    <property type="entry name" value="DNA_pol3_delta-like_C"/>
</dbReference>
<evidence type="ECO:0000256" key="7">
    <source>
        <dbReference type="ARBA" id="ARBA00034754"/>
    </source>
</evidence>
<evidence type="ECO:0000256" key="3">
    <source>
        <dbReference type="ARBA" id="ARBA00022679"/>
    </source>
</evidence>
<dbReference type="PANTHER" id="PTHR34388">
    <property type="entry name" value="DNA POLYMERASE III SUBUNIT DELTA"/>
    <property type="match status" value="1"/>
</dbReference>
<dbReference type="GO" id="GO:0003677">
    <property type="term" value="F:DNA binding"/>
    <property type="evidence" value="ECO:0007669"/>
    <property type="project" value="InterPro"/>
</dbReference>
<dbReference type="Gene3D" id="1.10.8.60">
    <property type="match status" value="1"/>
</dbReference>
<organism evidence="11 12">
    <name type="scientific">Natronoflexus pectinivorans</name>
    <dbReference type="NCBI Taxonomy" id="682526"/>
    <lineage>
        <taxon>Bacteria</taxon>
        <taxon>Pseudomonadati</taxon>
        <taxon>Bacteroidota</taxon>
        <taxon>Bacteroidia</taxon>
        <taxon>Marinilabiliales</taxon>
        <taxon>Marinilabiliaceae</taxon>
        <taxon>Natronoflexus</taxon>
    </lineage>
</organism>
<dbReference type="InterPro" id="IPR027417">
    <property type="entry name" value="P-loop_NTPase"/>
</dbReference>
<evidence type="ECO:0000313" key="11">
    <source>
        <dbReference type="EMBL" id="TCO07085.1"/>
    </source>
</evidence>
<reference evidence="11 12" key="1">
    <citation type="submission" date="2019-03" db="EMBL/GenBank/DDBJ databases">
        <title>Genomic Encyclopedia of Type Strains, Phase IV (KMG-IV): sequencing the most valuable type-strain genomes for metagenomic binning, comparative biology and taxonomic classification.</title>
        <authorList>
            <person name="Goeker M."/>
        </authorList>
    </citation>
    <scope>NUCLEOTIDE SEQUENCE [LARGE SCALE GENOMIC DNA]</scope>
    <source>
        <strain evidence="11 12">DSM 24179</strain>
    </source>
</reference>
<feature type="domain" description="DNA polymerase III delta subunit-like C-terminal" evidence="10">
    <location>
        <begin position="212"/>
        <end position="313"/>
    </location>
</feature>
<evidence type="ECO:0000256" key="1">
    <source>
        <dbReference type="ARBA" id="ARBA00012417"/>
    </source>
</evidence>
<dbReference type="SUPFAM" id="SSF48019">
    <property type="entry name" value="post-AAA+ oligomerization domain-like"/>
    <property type="match status" value="1"/>
</dbReference>
<dbReference type="RefSeq" id="WP_132434421.1">
    <property type="nucleotide sequence ID" value="NZ_SLWK01000010.1"/>
</dbReference>
<keyword evidence="5" id="KW-0235">DNA replication</keyword>
<comment type="caution">
    <text evidence="11">The sequence shown here is derived from an EMBL/GenBank/DDBJ whole genome shotgun (WGS) entry which is preliminary data.</text>
</comment>
<dbReference type="InterPro" id="IPR008921">
    <property type="entry name" value="DNA_pol3_clamp-load_cplx_C"/>
</dbReference>
<evidence type="ECO:0000259" key="9">
    <source>
        <dbReference type="Pfam" id="PF06144"/>
    </source>
</evidence>
<keyword evidence="6" id="KW-0239">DNA-directed DNA polymerase</keyword>
<dbReference type="NCBIfam" id="TIGR01128">
    <property type="entry name" value="holA"/>
    <property type="match status" value="1"/>
</dbReference>
<dbReference type="OrthoDB" id="1172326at2"/>
<dbReference type="SUPFAM" id="SSF52540">
    <property type="entry name" value="P-loop containing nucleoside triphosphate hydrolases"/>
    <property type="match status" value="1"/>
</dbReference>
<evidence type="ECO:0000256" key="2">
    <source>
        <dbReference type="ARBA" id="ARBA00017703"/>
    </source>
</evidence>
<keyword evidence="4" id="KW-0548">Nucleotidyltransferase</keyword>
<dbReference type="AlphaFoldDB" id="A0A4R2GGC9"/>
<keyword evidence="12" id="KW-1185">Reference proteome</keyword>
<evidence type="ECO:0000256" key="4">
    <source>
        <dbReference type="ARBA" id="ARBA00022695"/>
    </source>
</evidence>
<dbReference type="PANTHER" id="PTHR34388:SF1">
    <property type="entry name" value="DNA POLYMERASE III SUBUNIT DELTA"/>
    <property type="match status" value="1"/>
</dbReference>
<dbReference type="GO" id="GO:0009360">
    <property type="term" value="C:DNA polymerase III complex"/>
    <property type="evidence" value="ECO:0007669"/>
    <property type="project" value="InterPro"/>
</dbReference>
<evidence type="ECO:0000256" key="5">
    <source>
        <dbReference type="ARBA" id="ARBA00022705"/>
    </source>
</evidence>
<accession>A0A4R2GGC9</accession>
<protein>
    <recommendedName>
        <fullName evidence="2">DNA polymerase III subunit delta</fullName>
        <ecNumber evidence="1">2.7.7.7</ecNumber>
    </recommendedName>
</protein>
<dbReference type="Pfam" id="PF06144">
    <property type="entry name" value="DNA_pol3_delta"/>
    <property type="match status" value="1"/>
</dbReference>
<dbReference type="Pfam" id="PF21694">
    <property type="entry name" value="DNA_pol3_delta_C"/>
    <property type="match status" value="1"/>
</dbReference>
<evidence type="ECO:0000256" key="6">
    <source>
        <dbReference type="ARBA" id="ARBA00022932"/>
    </source>
</evidence>
<dbReference type="GO" id="GO:0003887">
    <property type="term" value="F:DNA-directed DNA polymerase activity"/>
    <property type="evidence" value="ECO:0007669"/>
    <property type="project" value="UniProtKB-KW"/>
</dbReference>
<evidence type="ECO:0000259" key="10">
    <source>
        <dbReference type="Pfam" id="PF21694"/>
    </source>
</evidence>
<dbReference type="Gene3D" id="1.20.272.10">
    <property type="match status" value="1"/>
</dbReference>
<evidence type="ECO:0000313" key="12">
    <source>
        <dbReference type="Proteomes" id="UP000295221"/>
    </source>
</evidence>
<proteinExistence type="inferred from homology"/>
<dbReference type="Gene3D" id="3.40.50.300">
    <property type="entry name" value="P-loop containing nucleotide triphosphate hydrolases"/>
    <property type="match status" value="1"/>
</dbReference>
<name>A0A4R2GGC9_9BACT</name>
<comment type="catalytic activity">
    <reaction evidence="8">
        <text>DNA(n) + a 2'-deoxyribonucleoside 5'-triphosphate = DNA(n+1) + diphosphate</text>
        <dbReference type="Rhea" id="RHEA:22508"/>
        <dbReference type="Rhea" id="RHEA-COMP:17339"/>
        <dbReference type="Rhea" id="RHEA-COMP:17340"/>
        <dbReference type="ChEBI" id="CHEBI:33019"/>
        <dbReference type="ChEBI" id="CHEBI:61560"/>
        <dbReference type="ChEBI" id="CHEBI:173112"/>
        <dbReference type="EC" id="2.7.7.7"/>
    </reaction>
</comment>
<comment type="similarity">
    <text evidence="7">Belongs to the DNA polymerase HolA subunit family.</text>
</comment>
<dbReference type="EC" id="2.7.7.7" evidence="1"/>
<dbReference type="InterPro" id="IPR010372">
    <property type="entry name" value="DNA_pol3_delta_N"/>
</dbReference>
<dbReference type="Proteomes" id="UP000295221">
    <property type="component" value="Unassembled WGS sequence"/>
</dbReference>
<dbReference type="EMBL" id="SLWK01000010">
    <property type="protein sequence ID" value="TCO07085.1"/>
    <property type="molecule type" value="Genomic_DNA"/>
</dbReference>